<reference evidence="5" key="5">
    <citation type="journal article" date="2021" name="G3 (Bethesda)">
        <title>Aegilops tauschii genome assembly Aet v5.0 features greater sequence contiguity and improved annotation.</title>
        <authorList>
            <person name="Wang L."/>
            <person name="Zhu T."/>
            <person name="Rodriguez J.C."/>
            <person name="Deal K.R."/>
            <person name="Dubcovsky J."/>
            <person name="McGuire P.E."/>
            <person name="Lux T."/>
            <person name="Spannagl M."/>
            <person name="Mayer K.F.X."/>
            <person name="Baldrich P."/>
            <person name="Meyers B.C."/>
            <person name="Huo N."/>
            <person name="Gu Y.Q."/>
            <person name="Zhou H."/>
            <person name="Devos K.M."/>
            <person name="Bennetzen J.L."/>
            <person name="Unver T."/>
            <person name="Budak H."/>
            <person name="Gulick P.J."/>
            <person name="Galiba G."/>
            <person name="Kalapos B."/>
            <person name="Nelson D.R."/>
            <person name="Li P."/>
            <person name="You F.M."/>
            <person name="Luo M.C."/>
            <person name="Dvorak J."/>
        </authorList>
    </citation>
    <scope>NUCLEOTIDE SEQUENCE [LARGE SCALE GENOMIC DNA]</scope>
    <source>
        <strain evidence="5">cv. AL8/78</strain>
    </source>
</reference>
<dbReference type="InterPro" id="IPR011767">
    <property type="entry name" value="GLR_AS"/>
</dbReference>
<dbReference type="STRING" id="200361.A0A453P6E9"/>
<dbReference type="GO" id="GO:0005737">
    <property type="term" value="C:cytoplasm"/>
    <property type="evidence" value="ECO:0007669"/>
    <property type="project" value="TreeGrafter"/>
</dbReference>
<proteinExistence type="predicted"/>
<dbReference type="CDD" id="cd03419">
    <property type="entry name" value="GRX_GRXh_1_2_like"/>
    <property type="match status" value="1"/>
</dbReference>
<evidence type="ECO:0000256" key="2">
    <source>
        <dbReference type="ARBA" id="ARBA00023284"/>
    </source>
</evidence>
<dbReference type="InterPro" id="IPR036249">
    <property type="entry name" value="Thioredoxin-like_sf"/>
</dbReference>
<evidence type="ECO:0000259" key="4">
    <source>
        <dbReference type="Pfam" id="PF00462"/>
    </source>
</evidence>
<dbReference type="SUPFAM" id="SSF52833">
    <property type="entry name" value="Thioredoxin-like"/>
    <property type="match status" value="1"/>
</dbReference>
<sequence length="300" mass="34031">KTSEAGQMGIKQSELFLRREFSPEDPPPGVTARRVSAPSFSAPPNQNSDLRPPESRSATALPCHLEQAREMSLIRIAFSLVLLLAAAESVAATRSPSAFVQNAIYSNRITIFSKSYCPYCMRAKRIFKDLNEDPYVVELDLREDGREIQGVLLDLVGRNTVPQVFVYGHHVGGSDGQFSNFPAALMSICSMLVPVTNFNNLSRCTLQIQKLLFQTDNFRNFLVRVSRSDDHCRSLVLSKACEMSNMRCSLWEEWNLTLFRNMNRVLQLMPGFFFECKCCDKNPCAGLYDILKYIYFYLLC</sequence>
<dbReference type="PANTHER" id="PTHR45694">
    <property type="entry name" value="GLUTAREDOXIN 2"/>
    <property type="match status" value="1"/>
</dbReference>
<evidence type="ECO:0000313" key="6">
    <source>
        <dbReference type="Proteomes" id="UP000015105"/>
    </source>
</evidence>
<feature type="region of interest" description="Disordered" evidence="3">
    <location>
        <begin position="1"/>
        <end position="58"/>
    </location>
</feature>
<dbReference type="Pfam" id="PF00462">
    <property type="entry name" value="Glutaredoxin"/>
    <property type="match status" value="1"/>
</dbReference>
<dbReference type="PROSITE" id="PS00195">
    <property type="entry name" value="GLUTAREDOXIN_1"/>
    <property type="match status" value="1"/>
</dbReference>
<reference evidence="6" key="2">
    <citation type="journal article" date="2017" name="Nat. Plants">
        <title>The Aegilops tauschii genome reveals multiple impacts of transposons.</title>
        <authorList>
            <person name="Zhao G."/>
            <person name="Zou C."/>
            <person name="Li K."/>
            <person name="Wang K."/>
            <person name="Li T."/>
            <person name="Gao L."/>
            <person name="Zhang X."/>
            <person name="Wang H."/>
            <person name="Yang Z."/>
            <person name="Liu X."/>
            <person name="Jiang W."/>
            <person name="Mao L."/>
            <person name="Kong X."/>
            <person name="Jiao Y."/>
            <person name="Jia J."/>
        </authorList>
    </citation>
    <scope>NUCLEOTIDE SEQUENCE [LARGE SCALE GENOMIC DNA]</scope>
    <source>
        <strain evidence="6">cv. AL8/78</strain>
    </source>
</reference>
<dbReference type="PROSITE" id="PS51354">
    <property type="entry name" value="GLUTAREDOXIN_2"/>
    <property type="match status" value="1"/>
</dbReference>
<evidence type="ECO:0000256" key="3">
    <source>
        <dbReference type="SAM" id="MobiDB-lite"/>
    </source>
</evidence>
<dbReference type="Gramene" id="AET6Gv20624900.3">
    <property type="protein sequence ID" value="AET6Gv20624900.3"/>
    <property type="gene ID" value="AET6Gv20624900"/>
</dbReference>
<reference evidence="6" key="1">
    <citation type="journal article" date="2014" name="Science">
        <title>Ancient hybridizations among the ancestral genomes of bread wheat.</title>
        <authorList>
            <consortium name="International Wheat Genome Sequencing Consortium,"/>
            <person name="Marcussen T."/>
            <person name="Sandve S.R."/>
            <person name="Heier L."/>
            <person name="Spannagl M."/>
            <person name="Pfeifer M."/>
            <person name="Jakobsen K.S."/>
            <person name="Wulff B.B."/>
            <person name="Steuernagel B."/>
            <person name="Mayer K.F."/>
            <person name="Olsen O.A."/>
        </authorList>
    </citation>
    <scope>NUCLEOTIDE SEQUENCE [LARGE SCALE GENOMIC DNA]</scope>
    <source>
        <strain evidence="6">cv. AL8/78</strain>
    </source>
</reference>
<name>A0A453P6E9_AEGTS</name>
<dbReference type="Gene3D" id="3.40.30.10">
    <property type="entry name" value="Glutaredoxin"/>
    <property type="match status" value="1"/>
</dbReference>
<dbReference type="PRINTS" id="PR00160">
    <property type="entry name" value="GLUTAREDOXIN"/>
</dbReference>
<reference evidence="5" key="3">
    <citation type="journal article" date="2017" name="Nature">
        <title>Genome sequence of the progenitor of the wheat D genome Aegilops tauschii.</title>
        <authorList>
            <person name="Luo M.C."/>
            <person name="Gu Y.Q."/>
            <person name="Puiu D."/>
            <person name="Wang H."/>
            <person name="Twardziok S.O."/>
            <person name="Deal K.R."/>
            <person name="Huo N."/>
            <person name="Zhu T."/>
            <person name="Wang L."/>
            <person name="Wang Y."/>
            <person name="McGuire P.E."/>
            <person name="Liu S."/>
            <person name="Long H."/>
            <person name="Ramasamy R.K."/>
            <person name="Rodriguez J.C."/>
            <person name="Van S.L."/>
            <person name="Yuan L."/>
            <person name="Wang Z."/>
            <person name="Xia Z."/>
            <person name="Xiao L."/>
            <person name="Anderson O.D."/>
            <person name="Ouyang S."/>
            <person name="Liang Y."/>
            <person name="Zimin A.V."/>
            <person name="Pertea G."/>
            <person name="Qi P."/>
            <person name="Bennetzen J.L."/>
            <person name="Dai X."/>
            <person name="Dawson M.W."/>
            <person name="Muller H.G."/>
            <person name="Kugler K."/>
            <person name="Rivarola-Duarte L."/>
            <person name="Spannagl M."/>
            <person name="Mayer K.F.X."/>
            <person name="Lu F.H."/>
            <person name="Bevan M.W."/>
            <person name="Leroy P."/>
            <person name="Li P."/>
            <person name="You F.M."/>
            <person name="Sun Q."/>
            <person name="Liu Z."/>
            <person name="Lyons E."/>
            <person name="Wicker T."/>
            <person name="Salzberg S.L."/>
            <person name="Devos K.M."/>
            <person name="Dvorak J."/>
        </authorList>
    </citation>
    <scope>NUCLEOTIDE SEQUENCE [LARGE SCALE GENOMIC DNA]</scope>
    <source>
        <strain evidence="5">cv. AL8/78</strain>
    </source>
</reference>
<accession>A0A453P6E9</accession>
<organism evidence="5 6">
    <name type="scientific">Aegilops tauschii subsp. strangulata</name>
    <name type="common">Goatgrass</name>
    <dbReference type="NCBI Taxonomy" id="200361"/>
    <lineage>
        <taxon>Eukaryota</taxon>
        <taxon>Viridiplantae</taxon>
        <taxon>Streptophyta</taxon>
        <taxon>Embryophyta</taxon>
        <taxon>Tracheophyta</taxon>
        <taxon>Spermatophyta</taxon>
        <taxon>Magnoliopsida</taxon>
        <taxon>Liliopsida</taxon>
        <taxon>Poales</taxon>
        <taxon>Poaceae</taxon>
        <taxon>BOP clade</taxon>
        <taxon>Pooideae</taxon>
        <taxon>Triticodae</taxon>
        <taxon>Triticeae</taxon>
        <taxon>Triticinae</taxon>
        <taxon>Aegilops</taxon>
    </lineage>
</organism>
<feature type="compositionally biased region" description="Polar residues" evidence="3">
    <location>
        <begin position="38"/>
        <end position="49"/>
    </location>
</feature>
<keyword evidence="6" id="KW-1185">Reference proteome</keyword>
<keyword evidence="1" id="KW-1015">Disulfide bond</keyword>
<evidence type="ECO:0000256" key="1">
    <source>
        <dbReference type="ARBA" id="ARBA00023157"/>
    </source>
</evidence>
<keyword evidence="2" id="KW-0676">Redox-active center</keyword>
<evidence type="ECO:0000313" key="5">
    <source>
        <dbReference type="EnsemblPlants" id="AET6Gv20624900.3"/>
    </source>
</evidence>
<dbReference type="PANTHER" id="PTHR45694:SF4">
    <property type="entry name" value="GLUTAREDOXIN-C3"/>
    <property type="match status" value="1"/>
</dbReference>
<dbReference type="EnsemblPlants" id="AET6Gv20624900.3">
    <property type="protein sequence ID" value="AET6Gv20624900.3"/>
    <property type="gene ID" value="AET6Gv20624900"/>
</dbReference>
<dbReference type="GO" id="GO:0015038">
    <property type="term" value="F:glutathione disulfide oxidoreductase activity"/>
    <property type="evidence" value="ECO:0007669"/>
    <property type="project" value="TreeGrafter"/>
</dbReference>
<dbReference type="InterPro" id="IPR002109">
    <property type="entry name" value="Glutaredoxin"/>
</dbReference>
<feature type="domain" description="Glutaredoxin" evidence="4">
    <location>
        <begin position="109"/>
        <end position="171"/>
    </location>
</feature>
<reference evidence="5" key="4">
    <citation type="submission" date="2019-03" db="UniProtKB">
        <authorList>
            <consortium name="EnsemblPlants"/>
        </authorList>
    </citation>
    <scope>IDENTIFICATION</scope>
</reference>
<dbReference type="Proteomes" id="UP000015105">
    <property type="component" value="Chromosome 6D"/>
</dbReference>
<dbReference type="GO" id="GO:0034599">
    <property type="term" value="P:cellular response to oxidative stress"/>
    <property type="evidence" value="ECO:0007669"/>
    <property type="project" value="TreeGrafter"/>
</dbReference>
<dbReference type="InterPro" id="IPR014025">
    <property type="entry name" value="Glutaredoxin_subgr"/>
</dbReference>
<dbReference type="AlphaFoldDB" id="A0A453P6E9"/>
<protein>
    <recommendedName>
        <fullName evidence="4">Glutaredoxin domain-containing protein</fullName>
    </recommendedName>
</protein>